<reference evidence="12 13" key="1">
    <citation type="submission" date="2019-01" db="EMBL/GenBank/DDBJ databases">
        <title>Genomic insights into a novel species Rhodoferax sp.</title>
        <authorList>
            <person name="Jin L."/>
        </authorList>
    </citation>
    <scope>NUCLEOTIDE SEQUENCE [LARGE SCALE GENOMIC DNA]</scope>
    <source>
        <strain evidence="12 13">CHu59-6-5</strain>
    </source>
</reference>
<dbReference type="InterPro" id="IPR011990">
    <property type="entry name" value="TPR-like_helical_dom_sf"/>
</dbReference>
<organism evidence="12 13">
    <name type="scientific">Rhodoferax sediminis</name>
    <dbReference type="NCBI Taxonomy" id="2509614"/>
    <lineage>
        <taxon>Bacteria</taxon>
        <taxon>Pseudomonadati</taxon>
        <taxon>Pseudomonadota</taxon>
        <taxon>Betaproteobacteria</taxon>
        <taxon>Burkholderiales</taxon>
        <taxon>Comamonadaceae</taxon>
        <taxon>Rhodoferax</taxon>
    </lineage>
</organism>
<name>A0A515DBN3_9BURK</name>
<evidence type="ECO:0000313" key="13">
    <source>
        <dbReference type="Proteomes" id="UP000316798"/>
    </source>
</evidence>
<evidence type="ECO:0000256" key="6">
    <source>
        <dbReference type="ARBA" id="ARBA00023186"/>
    </source>
</evidence>
<dbReference type="Proteomes" id="UP000316798">
    <property type="component" value="Chromosome"/>
</dbReference>
<dbReference type="PIRSF" id="PIRSF006170">
    <property type="entry name" value="YfgM"/>
    <property type="match status" value="1"/>
</dbReference>
<dbReference type="GO" id="GO:0005886">
    <property type="term" value="C:plasma membrane"/>
    <property type="evidence" value="ECO:0007669"/>
    <property type="project" value="UniProtKB-SubCell"/>
</dbReference>
<keyword evidence="13" id="KW-1185">Reference proteome</keyword>
<accession>A0A515DBN3</accession>
<dbReference type="RefSeq" id="WP_142819232.1">
    <property type="nucleotide sequence ID" value="NZ_CP035503.1"/>
</dbReference>
<evidence type="ECO:0000256" key="7">
    <source>
        <dbReference type="ARBA" id="ARBA00024197"/>
    </source>
</evidence>
<dbReference type="Pfam" id="PF09976">
    <property type="entry name" value="TPR_21"/>
    <property type="match status" value="1"/>
</dbReference>
<evidence type="ECO:0000259" key="11">
    <source>
        <dbReference type="Pfam" id="PF09976"/>
    </source>
</evidence>
<proteinExistence type="inferred from homology"/>
<feature type="compositionally biased region" description="Low complexity" evidence="9">
    <location>
        <begin position="213"/>
        <end position="227"/>
    </location>
</feature>
<feature type="transmembrane region" description="Helical" evidence="10">
    <location>
        <begin position="26"/>
        <end position="44"/>
    </location>
</feature>
<keyword evidence="6" id="KW-0143">Chaperone</keyword>
<keyword evidence="3 10" id="KW-0812">Transmembrane</keyword>
<gene>
    <name evidence="12" type="ORF">EUB48_11395</name>
</gene>
<evidence type="ECO:0000256" key="4">
    <source>
        <dbReference type="ARBA" id="ARBA00022989"/>
    </source>
</evidence>
<evidence type="ECO:0000313" key="12">
    <source>
        <dbReference type="EMBL" id="QDL37805.1"/>
    </source>
</evidence>
<comment type="similarity">
    <text evidence="7">Belongs to the YfgM family.</text>
</comment>
<protein>
    <recommendedName>
        <fullName evidence="8">Ancillary SecYEG translocon subunit</fullName>
    </recommendedName>
</protein>
<dbReference type="EMBL" id="CP035503">
    <property type="protein sequence ID" value="QDL37805.1"/>
    <property type="molecule type" value="Genomic_DNA"/>
</dbReference>
<evidence type="ECO:0000256" key="3">
    <source>
        <dbReference type="ARBA" id="ARBA00022692"/>
    </source>
</evidence>
<dbReference type="KEGG" id="rhf:EUB48_11395"/>
<dbReference type="InterPro" id="IPR026039">
    <property type="entry name" value="YfgM"/>
</dbReference>
<evidence type="ECO:0000256" key="9">
    <source>
        <dbReference type="SAM" id="MobiDB-lite"/>
    </source>
</evidence>
<evidence type="ECO:0000256" key="2">
    <source>
        <dbReference type="ARBA" id="ARBA00022475"/>
    </source>
</evidence>
<evidence type="ECO:0000256" key="10">
    <source>
        <dbReference type="SAM" id="Phobius"/>
    </source>
</evidence>
<evidence type="ECO:0000256" key="8">
    <source>
        <dbReference type="ARBA" id="ARBA00024235"/>
    </source>
</evidence>
<evidence type="ECO:0000256" key="1">
    <source>
        <dbReference type="ARBA" id="ARBA00004401"/>
    </source>
</evidence>
<keyword evidence="2" id="KW-1003">Cell membrane</keyword>
<keyword evidence="5 10" id="KW-0472">Membrane</keyword>
<dbReference type="InterPro" id="IPR018704">
    <property type="entry name" value="SecYEG/CpoB_TPR"/>
</dbReference>
<sequence>MATPLDLQEQEQLDELKHYWKKYGDLITWTLLLVFSALAAWNGYQYWQRDQATKASALYDEVERAAQAGDTAMLERSFSDMKDRYGRTTYAQQSGLLVAKVMDEKGNIDGAKAALAWVADKASDEGYQSIAKLRLAAVLMQAKAYDEARKQLAGSFPSEFAALVADRLGDIDVLQGKKADAVTQYSRAYKGFEAQSQYRRVVEVKLNALGVDPGAAPGQATAPQANASATGEHS</sequence>
<dbReference type="OrthoDB" id="8521102at2"/>
<dbReference type="PANTHER" id="PTHR38035:SF1">
    <property type="entry name" value="ANCILLARY SECYEG TRANSLOCON SUBUNIT"/>
    <property type="match status" value="1"/>
</dbReference>
<keyword evidence="4 10" id="KW-1133">Transmembrane helix</keyword>
<comment type="subcellular location">
    <subcellularLocation>
        <location evidence="1">Cell membrane</location>
        <topology evidence="1">Single-pass type II membrane protein</topology>
    </subcellularLocation>
</comment>
<dbReference type="Gene3D" id="1.25.40.10">
    <property type="entry name" value="Tetratricopeptide repeat domain"/>
    <property type="match status" value="1"/>
</dbReference>
<dbReference type="GO" id="GO:0044877">
    <property type="term" value="F:protein-containing complex binding"/>
    <property type="evidence" value="ECO:0007669"/>
    <property type="project" value="InterPro"/>
</dbReference>
<dbReference type="AlphaFoldDB" id="A0A515DBN3"/>
<feature type="region of interest" description="Disordered" evidence="9">
    <location>
        <begin position="213"/>
        <end position="234"/>
    </location>
</feature>
<feature type="domain" description="Ancillary SecYEG translocon subunit/Cell division coordinator CpoB TPR" evidence="11">
    <location>
        <begin position="17"/>
        <end position="210"/>
    </location>
</feature>
<dbReference type="PANTHER" id="PTHR38035">
    <property type="entry name" value="UPF0070 PROTEIN YFGM"/>
    <property type="match status" value="1"/>
</dbReference>
<evidence type="ECO:0000256" key="5">
    <source>
        <dbReference type="ARBA" id="ARBA00023136"/>
    </source>
</evidence>